<reference evidence="2 3" key="1">
    <citation type="submission" date="2023-06" db="EMBL/GenBank/DDBJ databases">
        <title>Rock-solubilizing bacteria, Microbacterium invictum, promotes re-establishment of vegetation in rocky wasteland by accelerating rock bio-weathering and reshaping soil bacterial community.</title>
        <authorList>
            <person name="Liu C."/>
        </authorList>
    </citation>
    <scope>NUCLEOTIDE SEQUENCE [LARGE SCALE GENOMIC DNA]</scope>
    <source>
        <strain evidence="2 3">X-18</strain>
    </source>
</reference>
<dbReference type="EMBL" id="CP139779">
    <property type="protein sequence ID" value="WQB69388.1"/>
    <property type="molecule type" value="Genomic_DNA"/>
</dbReference>
<dbReference type="InterPro" id="IPR032466">
    <property type="entry name" value="Metal_Hydrolase"/>
</dbReference>
<dbReference type="GO" id="GO:0016787">
    <property type="term" value="F:hydrolase activity"/>
    <property type="evidence" value="ECO:0007669"/>
    <property type="project" value="UniProtKB-KW"/>
</dbReference>
<dbReference type="CDD" id="cd01300">
    <property type="entry name" value="YtcJ_like"/>
    <property type="match status" value="1"/>
</dbReference>
<dbReference type="Gene3D" id="3.20.20.140">
    <property type="entry name" value="Metal-dependent hydrolases"/>
    <property type="match status" value="1"/>
</dbReference>
<dbReference type="SUPFAM" id="SSF51556">
    <property type="entry name" value="Metallo-dependent hydrolases"/>
    <property type="match status" value="1"/>
</dbReference>
<gene>
    <name evidence="2" type="ORF">T9R20_11830</name>
</gene>
<dbReference type="PANTHER" id="PTHR22642:SF2">
    <property type="entry name" value="PROTEIN LONG AFTER FAR-RED 3"/>
    <property type="match status" value="1"/>
</dbReference>
<dbReference type="Gene3D" id="3.10.310.70">
    <property type="match status" value="1"/>
</dbReference>
<sequence>MPTDRILTAGTVITMDPARPRADAIALSGERIVAVGTVAECRAVLPDAALVDTGAAALLPGFIDAHSHPVLSGMATMPPAYWIAPWFAPTWDDVLAVFRRAIDETQPGAPLSFFGFDGLLQRHATPDADELDAIFGDRMVLVANNSGHAASVTSAVLRTLGWTENPPADPVGGSFGRRADGRLDGRATEVPAMMALATPVLQAVSTGTKPLQGAVEYYMLMASAGITSTSEHTYKTPLKQAYETLAALPHCPLRITLYHMSTEPDCADPFVSTAPATMLRKRGIKLWADGSPWVGNVAMSTPYLDTPTTRAAGIPAGVTGEGPMNYTRVQLDALLDAHAPTGWQMAFHVNGDIALDVVLDAFSRALDRHGLTRTDHRWRVEHIGGARRDQFRRMADLGVVASMGPFQFHYWGDLLDGQIFEAEVGSRWQRFRDAFDAGVHPSFHNDGSVSPPSPLLNIQTAVTRRTSSGAVRGVDQAVTLFEAIAAETVNAAFALGTEAEVGSIAPGKLADLVALDADPFAVAPERIGAIGVKGTWIGGEAIDLGAFAAASGQVDDADFAALRTLGIPACCHLTA</sequence>
<proteinExistence type="predicted"/>
<dbReference type="EC" id="3.5.-.-" evidence="2"/>
<dbReference type="InterPro" id="IPR011059">
    <property type="entry name" value="Metal-dep_hydrolase_composite"/>
</dbReference>
<feature type="domain" description="Amidohydrolase 3" evidence="1">
    <location>
        <begin position="52"/>
        <end position="540"/>
    </location>
</feature>
<dbReference type="Pfam" id="PF07969">
    <property type="entry name" value="Amidohydro_3"/>
    <property type="match status" value="1"/>
</dbReference>
<evidence type="ECO:0000313" key="3">
    <source>
        <dbReference type="Proteomes" id="UP001324533"/>
    </source>
</evidence>
<dbReference type="PANTHER" id="PTHR22642">
    <property type="entry name" value="IMIDAZOLONEPROPIONASE"/>
    <property type="match status" value="1"/>
</dbReference>
<dbReference type="Proteomes" id="UP001324533">
    <property type="component" value="Chromosome"/>
</dbReference>
<accession>A0ABZ0V704</accession>
<dbReference type="RefSeq" id="WP_322409506.1">
    <property type="nucleotide sequence ID" value="NZ_CP139779.1"/>
</dbReference>
<dbReference type="InterPro" id="IPR033932">
    <property type="entry name" value="YtcJ-like"/>
</dbReference>
<evidence type="ECO:0000313" key="2">
    <source>
        <dbReference type="EMBL" id="WQB69388.1"/>
    </source>
</evidence>
<protein>
    <submittedName>
        <fullName evidence="2">Amidohydrolase</fullName>
        <ecNumber evidence="2">3.5.-.-</ecNumber>
    </submittedName>
</protein>
<evidence type="ECO:0000259" key="1">
    <source>
        <dbReference type="Pfam" id="PF07969"/>
    </source>
</evidence>
<keyword evidence="2" id="KW-0378">Hydrolase</keyword>
<dbReference type="InterPro" id="IPR013108">
    <property type="entry name" value="Amidohydro_3"/>
</dbReference>
<organism evidence="2 3">
    <name type="scientific">Microbacterium invictum</name>
    <dbReference type="NCBI Taxonomy" id="515415"/>
    <lineage>
        <taxon>Bacteria</taxon>
        <taxon>Bacillati</taxon>
        <taxon>Actinomycetota</taxon>
        <taxon>Actinomycetes</taxon>
        <taxon>Micrococcales</taxon>
        <taxon>Microbacteriaceae</taxon>
        <taxon>Microbacterium</taxon>
    </lineage>
</organism>
<name>A0ABZ0V704_9MICO</name>
<dbReference type="Gene3D" id="2.30.40.10">
    <property type="entry name" value="Urease, subunit C, domain 1"/>
    <property type="match status" value="1"/>
</dbReference>
<dbReference type="SUPFAM" id="SSF51338">
    <property type="entry name" value="Composite domain of metallo-dependent hydrolases"/>
    <property type="match status" value="1"/>
</dbReference>
<keyword evidence="3" id="KW-1185">Reference proteome</keyword>